<feature type="signal peptide" evidence="2">
    <location>
        <begin position="1"/>
        <end position="28"/>
    </location>
</feature>
<keyword evidence="4" id="KW-1185">Reference proteome</keyword>
<dbReference type="Proteomes" id="UP001190465">
    <property type="component" value="Chromosome"/>
</dbReference>
<feature type="region of interest" description="Disordered" evidence="1">
    <location>
        <begin position="784"/>
        <end position="827"/>
    </location>
</feature>
<evidence type="ECO:0000313" key="4">
    <source>
        <dbReference type="Proteomes" id="UP001190465"/>
    </source>
</evidence>
<sequence>MTTSVPTPPKLRKAKAAAVTAAAMAATAALTIGGTTAASTAVLADRDQTIAASLTEDVSLSASIGIYPVGPGAQIARMLGAGTPEGALRTLGAMAALIPGEQGEAFRATLNTLAAALEAAQGGIQVLPAGLLPNLPAVNLPPIPPLLPNGINIPALALGAGINIGLPEIAVPALGPAGTYDAVAGLQGDLSTQLLLTVLKNAMLGTDLLDLVPGGVLPDDLAALVDLLQNVPLNVPGATTDIDVTIPGLPPLIPPITLLDLSLFFSSADRIAIIPTFGLGGTNAAITAPSFLNESQFAKTVVLIIPIRNTSRPGGGMLAMLTPLSSLVGINMSNVDGREGNGNVTFWDITAAYDIMSDAPSTVFSPAAWANSVTGAFMPTYLIPQNVEQFAGVIEDIVSGDIGLDTVLQLLAAGNITDLFHIDTDAADGNMYITYDSGNLPLLEPFQFLPRTISYLPGFDISTPGSESFNDFLTQLVAMGYQDVNLTGAGVGEIPTFVRGFDEAGTQAKFWTNPVSFEAGLQAPQALFNALIGDGVSTGLTGNLFNPEAQDLTLFGSSAIGDAVYRNALTVAVAGFVREALLELKTQLNPLFDAVDSNEALVAFAKQLDEATKEADNLLASAGDSIRDLGIDLSGPLMDGNRAFNNLVGGNPAGAAGDLGGLSGLGVAEDQNEGSSTATRATAPADEVADVETQPIPEGSVVTDLFTNTEGLDRAVKVADALNPRKALQAAAADANERVEKRVTKTQNSLRKANERAALVGEKLRDGDVAGAAKQVGANVQNRVDRLKKDVDNGVNKLRGGEKKNNGNGAATQSDNDSKNKNKSDAA</sequence>
<evidence type="ECO:0000256" key="1">
    <source>
        <dbReference type="SAM" id="MobiDB-lite"/>
    </source>
</evidence>
<gene>
    <name evidence="3" type="ORF">MU0053_004465</name>
</gene>
<proteinExistence type="predicted"/>
<feature type="region of interest" description="Disordered" evidence="1">
    <location>
        <begin position="669"/>
        <end position="688"/>
    </location>
</feature>
<organism evidence="3 4">
    <name type="scientific">[Mycobacterium] burgundiense</name>
    <dbReference type="NCBI Taxonomy" id="3064286"/>
    <lineage>
        <taxon>Bacteria</taxon>
        <taxon>Bacillati</taxon>
        <taxon>Actinomycetota</taxon>
        <taxon>Actinomycetes</taxon>
        <taxon>Mycobacteriales</taxon>
        <taxon>Mycobacteriaceae</taxon>
        <taxon>Mycolicibacterium</taxon>
    </lineage>
</organism>
<protein>
    <submittedName>
        <fullName evidence="3">PE-PPE domain-containing protein</fullName>
    </submittedName>
</protein>
<dbReference type="EMBL" id="OY726397">
    <property type="protein sequence ID" value="CAJ1510146.1"/>
    <property type="molecule type" value="Genomic_DNA"/>
</dbReference>
<keyword evidence="2" id="KW-0732">Signal</keyword>
<evidence type="ECO:0000313" key="3">
    <source>
        <dbReference type="EMBL" id="CAJ1510146.1"/>
    </source>
</evidence>
<accession>A0ABM9M4S8</accession>
<reference evidence="3 4" key="1">
    <citation type="submission" date="2023-08" db="EMBL/GenBank/DDBJ databases">
        <authorList>
            <person name="Folkvardsen B D."/>
            <person name="Norman A."/>
        </authorList>
    </citation>
    <scope>NUCLEOTIDE SEQUENCE [LARGE SCALE GENOMIC DNA]</scope>
    <source>
        <strain evidence="3 4">Mu0053</strain>
    </source>
</reference>
<evidence type="ECO:0000256" key="2">
    <source>
        <dbReference type="SAM" id="SignalP"/>
    </source>
</evidence>
<feature type="chain" id="PRO_5045038061" evidence="2">
    <location>
        <begin position="29"/>
        <end position="827"/>
    </location>
</feature>
<name>A0ABM9M4S8_9MYCO</name>
<feature type="compositionally biased region" description="Basic and acidic residues" evidence="1">
    <location>
        <begin position="816"/>
        <end position="827"/>
    </location>
</feature>
<dbReference type="RefSeq" id="WP_308479756.1">
    <property type="nucleotide sequence ID" value="NZ_OY726397.1"/>
</dbReference>